<protein>
    <submittedName>
        <fullName evidence="3">S9 family peptidase</fullName>
    </submittedName>
</protein>
<dbReference type="InterPro" id="IPR002469">
    <property type="entry name" value="Peptidase_S9B_N"/>
</dbReference>
<dbReference type="EMBL" id="JAHSPG010000015">
    <property type="protein sequence ID" value="MBV4359192.1"/>
    <property type="molecule type" value="Genomic_DNA"/>
</dbReference>
<feature type="domain" description="Dipeptidylpeptidase IV N-terminal" evidence="2">
    <location>
        <begin position="124"/>
        <end position="428"/>
    </location>
</feature>
<dbReference type="PANTHER" id="PTHR11731">
    <property type="entry name" value="PROTEASE FAMILY S9B,C DIPEPTIDYL-PEPTIDASE IV-RELATED"/>
    <property type="match status" value="1"/>
</dbReference>
<feature type="domain" description="Peptidase S9 prolyl oligopeptidase catalytic" evidence="1">
    <location>
        <begin position="522"/>
        <end position="712"/>
    </location>
</feature>
<dbReference type="InterPro" id="IPR050278">
    <property type="entry name" value="Serine_Prot_S9B/DPPIV"/>
</dbReference>
<dbReference type="AlphaFoldDB" id="A0A9E2W956"/>
<dbReference type="Pfam" id="PF00326">
    <property type="entry name" value="Peptidase_S9"/>
    <property type="match status" value="1"/>
</dbReference>
<dbReference type="RefSeq" id="WP_217793157.1">
    <property type="nucleotide sequence ID" value="NZ_JAHSPG010000015.1"/>
</dbReference>
<dbReference type="InterPro" id="IPR001375">
    <property type="entry name" value="Peptidase_S9_cat"/>
</dbReference>
<evidence type="ECO:0000313" key="3">
    <source>
        <dbReference type="EMBL" id="MBV4359192.1"/>
    </source>
</evidence>
<evidence type="ECO:0000259" key="1">
    <source>
        <dbReference type="Pfam" id="PF00326"/>
    </source>
</evidence>
<dbReference type="GO" id="GO:0008236">
    <property type="term" value="F:serine-type peptidase activity"/>
    <property type="evidence" value="ECO:0007669"/>
    <property type="project" value="InterPro"/>
</dbReference>
<gene>
    <name evidence="3" type="ORF">KTO63_18635</name>
</gene>
<name>A0A9E2W956_9BACT</name>
<keyword evidence="4" id="KW-1185">Reference proteome</keyword>
<evidence type="ECO:0000313" key="4">
    <source>
        <dbReference type="Proteomes" id="UP000812270"/>
    </source>
</evidence>
<evidence type="ECO:0000259" key="2">
    <source>
        <dbReference type="Pfam" id="PF00930"/>
    </source>
</evidence>
<reference evidence="3" key="1">
    <citation type="submission" date="2021-06" db="EMBL/GenBank/DDBJ databases">
        <authorList>
            <person name="Huq M.A."/>
        </authorList>
    </citation>
    <scope>NUCLEOTIDE SEQUENCE</scope>
    <source>
        <strain evidence="3">MAH-26</strain>
    </source>
</reference>
<dbReference type="GO" id="GO:0008239">
    <property type="term" value="F:dipeptidyl-peptidase activity"/>
    <property type="evidence" value="ECO:0007669"/>
    <property type="project" value="TreeGrafter"/>
</dbReference>
<proteinExistence type="predicted"/>
<dbReference type="GO" id="GO:0006508">
    <property type="term" value="P:proteolysis"/>
    <property type="evidence" value="ECO:0007669"/>
    <property type="project" value="InterPro"/>
</dbReference>
<dbReference type="Proteomes" id="UP000812270">
    <property type="component" value="Unassembled WGS sequence"/>
</dbReference>
<dbReference type="Pfam" id="PF00930">
    <property type="entry name" value="DPPIV_N"/>
    <property type="match status" value="1"/>
</dbReference>
<organism evidence="3 4">
    <name type="scientific">Pinibacter aurantiacus</name>
    <dbReference type="NCBI Taxonomy" id="2851599"/>
    <lineage>
        <taxon>Bacteria</taxon>
        <taxon>Pseudomonadati</taxon>
        <taxon>Bacteroidota</taxon>
        <taxon>Chitinophagia</taxon>
        <taxon>Chitinophagales</taxon>
        <taxon>Chitinophagaceae</taxon>
        <taxon>Pinibacter</taxon>
    </lineage>
</organism>
<dbReference type="PANTHER" id="PTHR11731:SF193">
    <property type="entry name" value="DIPEPTIDYL PEPTIDASE 9"/>
    <property type="match status" value="1"/>
</dbReference>
<sequence length="715" mass="81254">MKHHFLSAALLCIAAGTRLKAQQQGSKPEYFKQVSNYFWQDNAHYVGGTFGSTQLSVTDAKTGQSSQYVRGKVVASERIAINKKTGTVVIRKASTDDIIGGVQYSKRDGEVVLVRTSTADSILNTQNATPSPDSTCIAYTRNNDLFVYSIASGKEWRVTTDGSKDVYSGWSAWVYNEEILGRGTNYKAFWWSPDSKRIAFMHFDETNVPVYDHFDDEGVHGKHKLIHYPQPGDANPQVKTGIADVAAKSVVWAAFDEKADQYFGQPYWTPNGSGLWVQWMNRRQDSLKVESVNLADGSHKNIYTETQKTWIDLDKDDRITFLPSKNMFLLMSDKSGWRHIYAYDMNGKLIKPLTNGNWTVKEINYADEKNGWIYFTARKENSTRTDLYKVKLDGSKMQRLTFGEYNHRVVLSPDASYFITTYSNYAEPQKVALVDNNGKIIRELADSKGKDYEQFKTLGRHSEIIRVKTPDGFELPVRISWPDKVDSTKKYPLMAAIYGGPDFSFVQDGFAGTFGANEKTDDIISIQMDHRGSGQFGKMGQDYLYRQLGKWEIEDYTTVIKFLEKKYPFIDSTRIGISGFSYGGYITCLALTKAADVFTYGLAGGSVTDWKLYDTPYTERYMGTPQDNPEGYKQADVMTYVKNYKGLLRLTQGTMDDNVHMQNTMQLVSALQNTGKHFELMFYPGGAHGWLSLHEKYAHYRKEDQAFIDKNLLRK</sequence>
<accession>A0A9E2W956</accession>
<comment type="caution">
    <text evidence="3">The sequence shown here is derived from an EMBL/GenBank/DDBJ whole genome shotgun (WGS) entry which is preliminary data.</text>
</comment>